<protein>
    <submittedName>
        <fullName evidence="2">Uncharacterized protein</fullName>
    </submittedName>
</protein>
<dbReference type="AlphaFoldDB" id="A0AAE2C848"/>
<accession>A0AAE2C848</accession>
<dbReference type="EMBL" id="JACGWO010000013">
    <property type="protein sequence ID" value="KAK4412521.1"/>
    <property type="molecule type" value="Genomic_DNA"/>
</dbReference>
<evidence type="ECO:0000256" key="1">
    <source>
        <dbReference type="SAM" id="MobiDB-lite"/>
    </source>
</evidence>
<dbReference type="Proteomes" id="UP001293254">
    <property type="component" value="Unassembled WGS sequence"/>
</dbReference>
<comment type="caution">
    <text evidence="2">The sequence shown here is derived from an EMBL/GenBank/DDBJ whole genome shotgun (WGS) entry which is preliminary data.</text>
</comment>
<feature type="region of interest" description="Disordered" evidence="1">
    <location>
        <begin position="1"/>
        <end position="28"/>
    </location>
</feature>
<reference evidence="2" key="2">
    <citation type="journal article" date="2024" name="Plant">
        <title>Genomic evolution and insights into agronomic trait innovations of Sesamum species.</title>
        <authorList>
            <person name="Miao H."/>
            <person name="Wang L."/>
            <person name="Qu L."/>
            <person name="Liu H."/>
            <person name="Sun Y."/>
            <person name="Le M."/>
            <person name="Wang Q."/>
            <person name="Wei S."/>
            <person name="Zheng Y."/>
            <person name="Lin W."/>
            <person name="Duan Y."/>
            <person name="Cao H."/>
            <person name="Xiong S."/>
            <person name="Wang X."/>
            <person name="Wei L."/>
            <person name="Li C."/>
            <person name="Ma Q."/>
            <person name="Ju M."/>
            <person name="Zhao R."/>
            <person name="Li G."/>
            <person name="Mu C."/>
            <person name="Tian Q."/>
            <person name="Mei H."/>
            <person name="Zhang T."/>
            <person name="Gao T."/>
            <person name="Zhang H."/>
        </authorList>
    </citation>
    <scope>NUCLEOTIDE SEQUENCE</scope>
    <source>
        <strain evidence="2">3651</strain>
    </source>
</reference>
<feature type="compositionally biased region" description="Polar residues" evidence="1">
    <location>
        <begin position="17"/>
        <end position="26"/>
    </location>
</feature>
<name>A0AAE2C848_9LAMI</name>
<keyword evidence="3" id="KW-1185">Reference proteome</keyword>
<proteinExistence type="predicted"/>
<reference evidence="2" key="1">
    <citation type="submission" date="2020-06" db="EMBL/GenBank/DDBJ databases">
        <authorList>
            <person name="Li T."/>
            <person name="Hu X."/>
            <person name="Zhang T."/>
            <person name="Song X."/>
            <person name="Zhang H."/>
            <person name="Dai N."/>
            <person name="Sheng W."/>
            <person name="Hou X."/>
            <person name="Wei L."/>
        </authorList>
    </citation>
    <scope>NUCLEOTIDE SEQUENCE</scope>
    <source>
        <strain evidence="2">3651</strain>
        <tissue evidence="2">Leaf</tissue>
    </source>
</reference>
<gene>
    <name evidence="2" type="ORF">Salat_2899200</name>
</gene>
<sequence>MVDDSDRRRHRPVKLGETTTSPQISATAREASPSLLWATASVAQAPSPVIILRVTVPPPFSVGWHRWGTDAEAGGEGRITRVVVGGGRKRRDGRPREAVRRWRTAGAGGGGRGVARVGLGR</sequence>
<organism evidence="2 3">
    <name type="scientific">Sesamum alatum</name>
    <dbReference type="NCBI Taxonomy" id="300844"/>
    <lineage>
        <taxon>Eukaryota</taxon>
        <taxon>Viridiplantae</taxon>
        <taxon>Streptophyta</taxon>
        <taxon>Embryophyta</taxon>
        <taxon>Tracheophyta</taxon>
        <taxon>Spermatophyta</taxon>
        <taxon>Magnoliopsida</taxon>
        <taxon>eudicotyledons</taxon>
        <taxon>Gunneridae</taxon>
        <taxon>Pentapetalae</taxon>
        <taxon>asterids</taxon>
        <taxon>lamiids</taxon>
        <taxon>Lamiales</taxon>
        <taxon>Pedaliaceae</taxon>
        <taxon>Sesamum</taxon>
    </lineage>
</organism>
<evidence type="ECO:0000313" key="2">
    <source>
        <dbReference type="EMBL" id="KAK4412521.1"/>
    </source>
</evidence>
<evidence type="ECO:0000313" key="3">
    <source>
        <dbReference type="Proteomes" id="UP001293254"/>
    </source>
</evidence>